<evidence type="ECO:0000256" key="5">
    <source>
        <dbReference type="SAM" id="MobiDB-lite"/>
    </source>
</evidence>
<evidence type="ECO:0000313" key="7">
    <source>
        <dbReference type="EMBL" id="MQR99545.1"/>
    </source>
</evidence>
<name>A0A7X1SS06_9PROT</name>
<keyword evidence="8" id="KW-1185">Reference proteome</keyword>
<evidence type="ECO:0000256" key="1">
    <source>
        <dbReference type="ARBA" id="ARBA00052141"/>
    </source>
</evidence>
<dbReference type="CDD" id="cd11529">
    <property type="entry name" value="NTP-PPase_MazG_Cterm"/>
    <property type="match status" value="1"/>
</dbReference>
<dbReference type="GO" id="GO:0047693">
    <property type="term" value="F:ATP diphosphatase activity"/>
    <property type="evidence" value="ECO:0007669"/>
    <property type="project" value="UniProtKB-EC"/>
</dbReference>
<comment type="similarity">
    <text evidence="2">Belongs to the nucleoside triphosphate pyrophosphohydrolase family.</text>
</comment>
<dbReference type="PANTHER" id="PTHR30522:SF0">
    <property type="entry name" value="NUCLEOSIDE TRIPHOSPHATE PYROPHOSPHOHYDROLASE"/>
    <property type="match status" value="1"/>
</dbReference>
<dbReference type="AlphaFoldDB" id="A0A7X1SS06"/>
<feature type="domain" description="NTP pyrophosphohydrolase MazG-like" evidence="6">
    <location>
        <begin position="178"/>
        <end position="234"/>
    </location>
</feature>
<dbReference type="RefSeq" id="WP_153431208.1">
    <property type="nucleotide sequence ID" value="NZ_WIPH01000023.1"/>
</dbReference>
<dbReference type="GO" id="GO:0046081">
    <property type="term" value="P:dUTP catabolic process"/>
    <property type="evidence" value="ECO:0007669"/>
    <property type="project" value="TreeGrafter"/>
</dbReference>
<dbReference type="FunFam" id="1.10.287.1080:FF:000001">
    <property type="entry name" value="Nucleoside triphosphate pyrophosphohydrolase"/>
    <property type="match status" value="1"/>
</dbReference>
<organism evidence="7 8">
    <name type="scientific">Gluconobacter aidae</name>
    <dbReference type="NCBI Taxonomy" id="2662454"/>
    <lineage>
        <taxon>Bacteria</taxon>
        <taxon>Pseudomonadati</taxon>
        <taxon>Pseudomonadota</taxon>
        <taxon>Alphaproteobacteria</taxon>
        <taxon>Acetobacterales</taxon>
        <taxon>Acetobacteraceae</taxon>
        <taxon>Gluconobacter</taxon>
    </lineage>
</organism>
<evidence type="ECO:0000259" key="6">
    <source>
        <dbReference type="Pfam" id="PF03819"/>
    </source>
</evidence>
<dbReference type="EC" id="3.6.1.8" evidence="3"/>
<dbReference type="GO" id="GO:0006950">
    <property type="term" value="P:response to stress"/>
    <property type="evidence" value="ECO:0007669"/>
    <property type="project" value="UniProtKB-ARBA"/>
</dbReference>
<evidence type="ECO:0000256" key="3">
    <source>
        <dbReference type="ARBA" id="ARBA00066372"/>
    </source>
</evidence>
<comment type="catalytic activity">
    <reaction evidence="1">
        <text>ATP + H2O = AMP + diphosphate + H(+)</text>
        <dbReference type="Rhea" id="RHEA:14245"/>
        <dbReference type="ChEBI" id="CHEBI:15377"/>
        <dbReference type="ChEBI" id="CHEBI:15378"/>
        <dbReference type="ChEBI" id="CHEBI:30616"/>
        <dbReference type="ChEBI" id="CHEBI:33019"/>
        <dbReference type="ChEBI" id="CHEBI:456215"/>
        <dbReference type="EC" id="3.6.1.8"/>
    </reaction>
</comment>
<gene>
    <name evidence="7" type="primary">mazG</name>
    <name evidence="7" type="ORF">GFJ39_10105</name>
</gene>
<dbReference type="NCBIfam" id="NF007113">
    <property type="entry name" value="PRK09562.1"/>
    <property type="match status" value="1"/>
</dbReference>
<dbReference type="GO" id="GO:0006203">
    <property type="term" value="P:dGTP catabolic process"/>
    <property type="evidence" value="ECO:0007669"/>
    <property type="project" value="TreeGrafter"/>
</dbReference>
<dbReference type="Gene3D" id="1.10.287.1080">
    <property type="entry name" value="MazG-like"/>
    <property type="match status" value="2"/>
</dbReference>
<comment type="caution">
    <text evidence="7">The sequence shown here is derived from an EMBL/GenBank/DDBJ whole genome shotgun (WGS) entry which is preliminary data.</text>
</comment>
<dbReference type="Pfam" id="PF03819">
    <property type="entry name" value="MazG"/>
    <property type="match status" value="2"/>
</dbReference>
<evidence type="ECO:0000313" key="8">
    <source>
        <dbReference type="Proteomes" id="UP000432209"/>
    </source>
</evidence>
<dbReference type="GO" id="GO:0046047">
    <property type="term" value="P:TTP catabolic process"/>
    <property type="evidence" value="ECO:0007669"/>
    <property type="project" value="TreeGrafter"/>
</dbReference>
<dbReference type="CDD" id="cd11528">
    <property type="entry name" value="NTP-PPase_MazG_Nterm"/>
    <property type="match status" value="1"/>
</dbReference>
<dbReference type="InterPro" id="IPR011551">
    <property type="entry name" value="NTP_PyrPHydrolase_MazG"/>
</dbReference>
<proteinExistence type="inferred from homology"/>
<dbReference type="Proteomes" id="UP000432209">
    <property type="component" value="Unassembled WGS sequence"/>
</dbReference>
<protein>
    <recommendedName>
        <fullName evidence="4">Nucleoside triphosphate pyrophosphohydrolase</fullName>
        <ecNumber evidence="3">3.6.1.8</ecNumber>
    </recommendedName>
</protein>
<sequence>MTQSDRPSRQPSPRPSPRQIDRLLDIMKRLRDPEAGCPWDVEQTPATIAPFAIEEAYEVMDAIARDDRDAIPDELGDLLLQVVFQARMAEEAGHFDFETVAGTIADKLVRRHPHVFGDAALDDDFWEREKEAERQRRAEYGTLAGVALPLPALMRAAKLTRRAARVGFDWDDATGLLDKVHEEIDELKAEFGGDRDRIEDELGDVLFTVASLARKLDIDPEAALRRSNDKFTRRFEAMEAMLAEKGQTMAEQDLPTMEALWQAAKKLPGMK</sequence>
<reference evidence="7 8" key="1">
    <citation type="submission" date="2019-10" db="EMBL/GenBank/DDBJ databases">
        <title>Gluconobacter aidae sp. nov., a novel species of acetic acid bacteria isolated in Thailand.</title>
        <authorList>
            <person name="Yukphan P."/>
            <person name="Charoenyingcharoen P."/>
            <person name="Malimas S."/>
            <person name="Muramatsu Y."/>
            <person name="Nakagawa Y."/>
            <person name="Tanasupawat S."/>
            <person name="Yamada Y."/>
        </authorList>
    </citation>
    <scope>NUCLEOTIDE SEQUENCE [LARGE SCALE GENOMIC DNA]</scope>
    <source>
        <strain evidence="7 8">AC10</strain>
    </source>
</reference>
<dbReference type="FunFam" id="1.10.287.1080:FF:000003">
    <property type="entry name" value="Nucleoside triphosphate pyrophosphohydrolase"/>
    <property type="match status" value="1"/>
</dbReference>
<dbReference type="PANTHER" id="PTHR30522">
    <property type="entry name" value="NUCLEOSIDE TRIPHOSPHATE PYROPHOSPHOHYDROLASE"/>
    <property type="match status" value="1"/>
</dbReference>
<dbReference type="InterPro" id="IPR004518">
    <property type="entry name" value="MazG-like_dom"/>
</dbReference>
<evidence type="ECO:0000256" key="4">
    <source>
        <dbReference type="ARBA" id="ARBA00074799"/>
    </source>
</evidence>
<accession>A0A7X1SS06</accession>
<dbReference type="InterPro" id="IPR048015">
    <property type="entry name" value="NTP-PPase_MazG-like_N"/>
</dbReference>
<dbReference type="GO" id="GO:0046061">
    <property type="term" value="P:dATP catabolic process"/>
    <property type="evidence" value="ECO:0007669"/>
    <property type="project" value="TreeGrafter"/>
</dbReference>
<dbReference type="SUPFAM" id="SSF101386">
    <property type="entry name" value="all-alpha NTP pyrophosphatases"/>
    <property type="match status" value="2"/>
</dbReference>
<dbReference type="EMBL" id="WIPH01000023">
    <property type="protein sequence ID" value="MQR99545.1"/>
    <property type="molecule type" value="Genomic_DNA"/>
</dbReference>
<dbReference type="InterPro" id="IPR048011">
    <property type="entry name" value="NTP-PPase_MazG-like_C"/>
</dbReference>
<keyword evidence="7" id="KW-0378">Hydrolase</keyword>
<feature type="domain" description="NTP pyrophosphohydrolase MazG-like" evidence="6">
    <location>
        <begin position="43"/>
        <end position="116"/>
    </location>
</feature>
<evidence type="ECO:0000256" key="2">
    <source>
        <dbReference type="ARBA" id="ARBA00061115"/>
    </source>
</evidence>
<feature type="region of interest" description="Disordered" evidence="5">
    <location>
        <begin position="1"/>
        <end position="20"/>
    </location>
</feature>
<dbReference type="GO" id="GO:0046076">
    <property type="term" value="P:dTTP catabolic process"/>
    <property type="evidence" value="ECO:0007669"/>
    <property type="project" value="TreeGrafter"/>
</dbReference>
<dbReference type="NCBIfam" id="TIGR00444">
    <property type="entry name" value="mazG"/>
    <property type="match status" value="1"/>
</dbReference>
<dbReference type="GO" id="GO:0046052">
    <property type="term" value="P:UTP catabolic process"/>
    <property type="evidence" value="ECO:0007669"/>
    <property type="project" value="TreeGrafter"/>
</dbReference>